<dbReference type="InterPro" id="IPR019752">
    <property type="entry name" value="Pyrv/ketoisovalerate_OxRed_cat"/>
</dbReference>
<dbReference type="OrthoDB" id="9794954at2"/>
<organism evidence="5 6">
    <name type="scientific">Litorilinea aerophila</name>
    <dbReference type="NCBI Taxonomy" id="1204385"/>
    <lineage>
        <taxon>Bacteria</taxon>
        <taxon>Bacillati</taxon>
        <taxon>Chloroflexota</taxon>
        <taxon>Caldilineae</taxon>
        <taxon>Caldilineales</taxon>
        <taxon>Caldilineaceae</taxon>
        <taxon>Litorilinea</taxon>
    </lineage>
</organism>
<dbReference type="CDD" id="cd07034">
    <property type="entry name" value="TPP_PYR_PFOR_IOR-alpha_like"/>
    <property type="match status" value="1"/>
</dbReference>
<feature type="domain" description="Pyruvate/ketoisovalerate oxidoreductase catalytic" evidence="2">
    <location>
        <begin position="16"/>
        <end position="177"/>
    </location>
</feature>
<dbReference type="GO" id="GO:0016903">
    <property type="term" value="F:oxidoreductase activity, acting on the aldehyde or oxo group of donors"/>
    <property type="evidence" value="ECO:0007669"/>
    <property type="project" value="InterPro"/>
</dbReference>
<name>A0A540VI12_9CHLR</name>
<dbReference type="InterPro" id="IPR022367">
    <property type="entry name" value="2-oxoacid/accept_OxRdtase_asu"/>
</dbReference>
<evidence type="ECO:0000259" key="4">
    <source>
        <dbReference type="Pfam" id="PF17147"/>
    </source>
</evidence>
<dbReference type="SUPFAM" id="SSF52518">
    <property type="entry name" value="Thiamin diphosphate-binding fold (THDP-binding)"/>
    <property type="match status" value="1"/>
</dbReference>
<protein>
    <submittedName>
        <fullName evidence="5">2-oxoacid:acceptor oxidoreductase subunit alpha</fullName>
    </submittedName>
</protein>
<evidence type="ECO:0000259" key="3">
    <source>
        <dbReference type="Pfam" id="PF01855"/>
    </source>
</evidence>
<dbReference type="FunFam" id="3.40.50.920:FF:000009">
    <property type="entry name" value="2-oxoglutarate ferredoxin oxidoreductase subunit alpha"/>
    <property type="match status" value="1"/>
</dbReference>
<dbReference type="PANTHER" id="PTHR32154">
    <property type="entry name" value="PYRUVATE-FLAVODOXIN OXIDOREDUCTASE-RELATED"/>
    <property type="match status" value="1"/>
</dbReference>
<dbReference type="AlphaFoldDB" id="A0A540VI12"/>
<dbReference type="InterPro" id="IPR033412">
    <property type="entry name" value="PFOR_II"/>
</dbReference>
<proteinExistence type="predicted"/>
<comment type="caution">
    <text evidence="5">The sequence shown here is derived from an EMBL/GenBank/DDBJ whole genome shotgun (WGS) entry which is preliminary data.</text>
</comment>
<feature type="domain" description="Pyruvate flavodoxin/ferredoxin oxidoreductase pyrimidine binding" evidence="3">
    <location>
        <begin position="212"/>
        <end position="368"/>
    </location>
</feature>
<evidence type="ECO:0000259" key="2">
    <source>
        <dbReference type="Pfam" id="PF01558"/>
    </source>
</evidence>
<dbReference type="GO" id="GO:0006979">
    <property type="term" value="P:response to oxidative stress"/>
    <property type="evidence" value="ECO:0007669"/>
    <property type="project" value="TreeGrafter"/>
</dbReference>
<keyword evidence="6" id="KW-1185">Reference proteome</keyword>
<dbReference type="RefSeq" id="WP_141609476.1">
    <property type="nucleotide sequence ID" value="NZ_VIGC02000008.1"/>
</dbReference>
<dbReference type="Pfam" id="PF01558">
    <property type="entry name" value="POR"/>
    <property type="match status" value="1"/>
</dbReference>
<dbReference type="PANTHER" id="PTHR32154:SF20">
    <property type="entry name" value="2-OXOGLUTARATE OXIDOREDUCTASE SUBUNIT KORA"/>
    <property type="match status" value="1"/>
</dbReference>
<evidence type="ECO:0000313" key="5">
    <source>
        <dbReference type="EMBL" id="TQE96331.1"/>
    </source>
</evidence>
<dbReference type="SUPFAM" id="SSF52922">
    <property type="entry name" value="TK C-terminal domain-like"/>
    <property type="match status" value="1"/>
</dbReference>
<dbReference type="SUPFAM" id="SSF53323">
    <property type="entry name" value="Pyruvate-ferredoxin oxidoreductase, PFOR, domain III"/>
    <property type="match status" value="1"/>
</dbReference>
<dbReference type="Pfam" id="PF01855">
    <property type="entry name" value="POR_N"/>
    <property type="match status" value="1"/>
</dbReference>
<feature type="domain" description="Pyruvate:ferredoxin oxidoreductase core" evidence="4">
    <location>
        <begin position="484"/>
        <end position="554"/>
    </location>
</feature>
<dbReference type="InParanoid" id="A0A540VI12"/>
<evidence type="ECO:0000313" key="6">
    <source>
        <dbReference type="Proteomes" id="UP000317371"/>
    </source>
</evidence>
<reference evidence="5 6" key="1">
    <citation type="submission" date="2019-06" db="EMBL/GenBank/DDBJ databases">
        <title>Genome sequence of Litorilinea aerophila BAA-2444.</title>
        <authorList>
            <person name="Maclea K.S."/>
            <person name="Maurais E.G."/>
            <person name="Iannazzi L.C."/>
        </authorList>
    </citation>
    <scope>NUCLEOTIDE SEQUENCE [LARGE SCALE GENOMIC DNA]</scope>
    <source>
        <strain evidence="5 6">ATCC BAA-2444</strain>
    </source>
</reference>
<dbReference type="InterPro" id="IPR009014">
    <property type="entry name" value="Transketo_C/PFOR_II"/>
</dbReference>
<sequence>MESARFDFVIGIGGAAGQGIATPGNILARTFVRRGLHLCAYNAHQSIIRGGHILLALRVAEHEIHSHGDNLDLLLCLNQDTMNRHLRHMRPGTWVLFNSDDIVPGDAAEGVHMCPMPVKALTNDSRNKVIQNTVALGAIVSILGLDFATLEAALQRELGRKGKEVVEENVQAARGGFDHAQAHFPSLDRPVPTGAKPLAVWSGNEALAMGGAAAGVRFYCAYPMSPSTGILHWMAANARDLGIMVRQAEDELAVANMTIGAAHAGCRAMCATSGGGFALMTEAIGMAGMMEVPVVFINVQRAGPSTGVPTKTEQGDLWQALGASQGDYERFIVAPKNALDAFNTIPELFNLVDKCQCPGILLSDLLISEGTFSVDPDAINMFPPIDRGELITQPRSADGANGADTNGYLRYQDTETGISPRALPGLEGYVYVAATDEHDEDGVLISDEFTNPHKRRKMVEKRARKLQHVAKEVPPPALEGPADAEVTLVGWGSTYGVIKEAIDQLKERGVTANHLPIKWIIPFHSEEVSAILNKAKRVIVVENNYSGQFARYLRSETGFAAHGHIRKYDGEPFMPHHIVEGVLAQLAGETTRFVPEHEFIV</sequence>
<dbReference type="InterPro" id="IPR002869">
    <property type="entry name" value="Pyrv_flavodox_OxRed_cen"/>
</dbReference>
<dbReference type="Gene3D" id="3.40.50.970">
    <property type="match status" value="1"/>
</dbReference>
<dbReference type="InterPro" id="IPR029061">
    <property type="entry name" value="THDP-binding"/>
</dbReference>
<dbReference type="Gene3D" id="3.40.920.10">
    <property type="entry name" value="Pyruvate-ferredoxin oxidoreductase, PFOR, domain III"/>
    <property type="match status" value="1"/>
</dbReference>
<evidence type="ECO:0000256" key="1">
    <source>
        <dbReference type="ARBA" id="ARBA00023002"/>
    </source>
</evidence>
<dbReference type="EMBL" id="VIGC01000008">
    <property type="protein sequence ID" value="TQE96331.1"/>
    <property type="molecule type" value="Genomic_DNA"/>
</dbReference>
<dbReference type="InterPro" id="IPR002880">
    <property type="entry name" value="Pyrv_Fd/Flavodoxin_OxRdtase_N"/>
</dbReference>
<dbReference type="Pfam" id="PF17147">
    <property type="entry name" value="PFOR_II"/>
    <property type="match status" value="1"/>
</dbReference>
<accession>A0A540VI12</accession>
<dbReference type="NCBIfam" id="TIGR03710">
    <property type="entry name" value="OAFO_sf"/>
    <property type="match status" value="1"/>
</dbReference>
<dbReference type="Proteomes" id="UP000317371">
    <property type="component" value="Unassembled WGS sequence"/>
</dbReference>
<gene>
    <name evidence="5" type="ORF">FKZ61_07505</name>
</gene>
<keyword evidence="1" id="KW-0560">Oxidoreductase</keyword>
<dbReference type="Gene3D" id="3.40.50.920">
    <property type="match status" value="1"/>
</dbReference>
<dbReference type="InterPro" id="IPR050722">
    <property type="entry name" value="Pyruvate:ferred/Flavod_OxRd"/>
</dbReference>